<comment type="catalytic activity">
    <reaction evidence="4 7">
        <text>uridine(38/39/40) in tRNA = pseudouridine(38/39/40) in tRNA</text>
        <dbReference type="Rhea" id="RHEA:22376"/>
        <dbReference type="Rhea" id="RHEA-COMP:10085"/>
        <dbReference type="Rhea" id="RHEA-COMP:10087"/>
        <dbReference type="ChEBI" id="CHEBI:65314"/>
        <dbReference type="ChEBI" id="CHEBI:65315"/>
        <dbReference type="EC" id="5.4.99.12"/>
    </reaction>
</comment>
<dbReference type="FunFam" id="3.30.70.580:FF:000001">
    <property type="entry name" value="tRNA pseudouridine synthase A"/>
    <property type="match status" value="1"/>
</dbReference>
<accession>A0A5A9X9W8</accession>
<keyword evidence="3 4" id="KW-0413">Isomerase</keyword>
<evidence type="ECO:0000256" key="4">
    <source>
        <dbReference type="HAMAP-Rule" id="MF_00171"/>
    </source>
</evidence>
<dbReference type="EC" id="5.4.99.12" evidence="4"/>
<comment type="subunit">
    <text evidence="4">Homodimer.</text>
</comment>
<evidence type="ECO:0000256" key="5">
    <source>
        <dbReference type="PIRSR" id="PIRSR001430-1"/>
    </source>
</evidence>
<dbReference type="InterPro" id="IPR020103">
    <property type="entry name" value="PsdUridine_synth_cat_dom_sf"/>
</dbReference>
<dbReference type="PIRSF" id="PIRSF001430">
    <property type="entry name" value="tRNA_psdUrid_synth"/>
    <property type="match status" value="1"/>
</dbReference>
<dbReference type="GO" id="GO:0160147">
    <property type="term" value="F:tRNA pseudouridine(38-40) synthase activity"/>
    <property type="evidence" value="ECO:0007669"/>
    <property type="project" value="UniProtKB-EC"/>
</dbReference>
<dbReference type="EMBL" id="SRSD01000008">
    <property type="protein sequence ID" value="KAA0889700.1"/>
    <property type="molecule type" value="Genomic_DNA"/>
</dbReference>
<dbReference type="HAMAP" id="MF_00171">
    <property type="entry name" value="TruA"/>
    <property type="match status" value="1"/>
</dbReference>
<dbReference type="Pfam" id="PF01416">
    <property type="entry name" value="PseudoU_synth_1"/>
    <property type="match status" value="2"/>
</dbReference>
<comment type="similarity">
    <text evidence="1 4 7">Belongs to the tRNA pseudouridine synthase TruA family.</text>
</comment>
<comment type="caution">
    <text evidence="4">Lacks conserved residue(s) required for the propagation of feature annotation.</text>
</comment>
<dbReference type="Gene3D" id="3.30.70.580">
    <property type="entry name" value="Pseudouridine synthase I, catalytic domain, N-terminal subdomain"/>
    <property type="match status" value="1"/>
</dbReference>
<comment type="function">
    <text evidence="4">Formation of pseudouridine at positions 38, 39 and 40 in the anticodon stem and loop of transfer RNAs.</text>
</comment>
<dbReference type="InterPro" id="IPR020094">
    <property type="entry name" value="TruA/RsuA/RluB/E/F_N"/>
</dbReference>
<dbReference type="Proteomes" id="UP000324298">
    <property type="component" value="Unassembled WGS sequence"/>
</dbReference>
<dbReference type="GO" id="GO:0003723">
    <property type="term" value="F:RNA binding"/>
    <property type="evidence" value="ECO:0007669"/>
    <property type="project" value="InterPro"/>
</dbReference>
<dbReference type="GO" id="GO:0031119">
    <property type="term" value="P:tRNA pseudouridine synthesis"/>
    <property type="evidence" value="ECO:0007669"/>
    <property type="project" value="UniProtKB-UniRule"/>
</dbReference>
<feature type="active site" description="Nucleophile" evidence="4 5">
    <location>
        <position position="52"/>
    </location>
</feature>
<evidence type="ECO:0000256" key="6">
    <source>
        <dbReference type="PIRSR" id="PIRSR001430-2"/>
    </source>
</evidence>
<keyword evidence="10" id="KW-1185">Reference proteome</keyword>
<dbReference type="NCBIfam" id="TIGR00071">
    <property type="entry name" value="hisT_truA"/>
    <property type="match status" value="1"/>
</dbReference>
<dbReference type="RefSeq" id="WP_149308191.1">
    <property type="nucleotide sequence ID" value="NZ_SRSD01000008.1"/>
</dbReference>
<reference evidence="9 10" key="1">
    <citation type="submission" date="2019-04" db="EMBL/GenBank/DDBJ databases">
        <title>Geobacter ruber sp. nov., ferric-reducing bacteria isolated from paddy soil.</title>
        <authorList>
            <person name="Xu Z."/>
            <person name="Masuda Y."/>
            <person name="Itoh H."/>
            <person name="Senoo K."/>
        </authorList>
    </citation>
    <scope>NUCLEOTIDE SEQUENCE [LARGE SCALE GENOMIC DNA]</scope>
    <source>
        <strain evidence="9 10">Red88</strain>
    </source>
</reference>
<evidence type="ECO:0000313" key="10">
    <source>
        <dbReference type="Proteomes" id="UP000324298"/>
    </source>
</evidence>
<dbReference type="AlphaFoldDB" id="A0A5A9X9W8"/>
<feature type="domain" description="Pseudouridine synthase I TruA alpha/beta" evidence="8">
    <location>
        <begin position="8"/>
        <end position="95"/>
    </location>
</feature>
<evidence type="ECO:0000256" key="7">
    <source>
        <dbReference type="RuleBase" id="RU003792"/>
    </source>
</evidence>
<dbReference type="PANTHER" id="PTHR11142">
    <property type="entry name" value="PSEUDOURIDYLATE SYNTHASE"/>
    <property type="match status" value="1"/>
</dbReference>
<dbReference type="InterPro" id="IPR001406">
    <property type="entry name" value="PsdUridine_synth_TruA"/>
</dbReference>
<feature type="binding site" evidence="4 6">
    <location>
        <position position="110"/>
    </location>
    <ligand>
        <name>substrate</name>
    </ligand>
</feature>
<dbReference type="PANTHER" id="PTHR11142:SF0">
    <property type="entry name" value="TRNA PSEUDOURIDINE SYNTHASE-LIKE 1"/>
    <property type="match status" value="1"/>
</dbReference>
<organism evidence="9 10">
    <name type="scientific">Oryzomonas rubra</name>
    <dbReference type="NCBI Taxonomy" id="2509454"/>
    <lineage>
        <taxon>Bacteria</taxon>
        <taxon>Pseudomonadati</taxon>
        <taxon>Thermodesulfobacteriota</taxon>
        <taxon>Desulfuromonadia</taxon>
        <taxon>Geobacterales</taxon>
        <taxon>Geobacteraceae</taxon>
        <taxon>Oryzomonas</taxon>
    </lineage>
</organism>
<dbReference type="SUPFAM" id="SSF55120">
    <property type="entry name" value="Pseudouridine synthase"/>
    <property type="match status" value="1"/>
</dbReference>
<evidence type="ECO:0000313" key="9">
    <source>
        <dbReference type="EMBL" id="KAA0889700.1"/>
    </source>
</evidence>
<proteinExistence type="inferred from homology"/>
<evidence type="ECO:0000259" key="8">
    <source>
        <dbReference type="Pfam" id="PF01416"/>
    </source>
</evidence>
<comment type="caution">
    <text evidence="9">The sequence shown here is derived from an EMBL/GenBank/DDBJ whole genome shotgun (WGS) entry which is preliminary data.</text>
</comment>
<evidence type="ECO:0000256" key="3">
    <source>
        <dbReference type="ARBA" id="ARBA00023235"/>
    </source>
</evidence>
<name>A0A5A9X9W8_9BACT</name>
<keyword evidence="2 4" id="KW-0819">tRNA processing</keyword>
<feature type="domain" description="Pseudouridine synthase I TruA alpha/beta" evidence="8">
    <location>
        <begin position="145"/>
        <end position="245"/>
    </location>
</feature>
<evidence type="ECO:0000256" key="2">
    <source>
        <dbReference type="ARBA" id="ARBA00022694"/>
    </source>
</evidence>
<dbReference type="CDD" id="cd02570">
    <property type="entry name" value="PseudoU_synth_EcTruA"/>
    <property type="match status" value="1"/>
</dbReference>
<gene>
    <name evidence="4 9" type="primary">truA</name>
    <name evidence="9" type="ORF">ET418_13050</name>
</gene>
<dbReference type="Gene3D" id="3.30.70.660">
    <property type="entry name" value="Pseudouridine synthase I, catalytic domain, C-terminal subdomain"/>
    <property type="match status" value="1"/>
</dbReference>
<dbReference type="InterPro" id="IPR020097">
    <property type="entry name" value="PsdUridine_synth_TruA_a/b_dom"/>
</dbReference>
<dbReference type="OrthoDB" id="9811823at2"/>
<evidence type="ECO:0000256" key="1">
    <source>
        <dbReference type="ARBA" id="ARBA00009375"/>
    </source>
</evidence>
<dbReference type="InterPro" id="IPR020095">
    <property type="entry name" value="PsdUridine_synth_TruA_C"/>
</dbReference>
<sequence>MRTIKLTIEYDGTNYSGWQIQPNGLAVQQVIEEALERLLGESVRLRSSGRTDAGVHARGMAAAFTTHRDLPLRAFVEGTNRFLPADIAIIDANEVRAGFKPIGDALAKHYRYTILLSPVRSPLHRFHAWQVKERLDLEAMGAALPAFEGRHDFAAFRASNCVAKTTVRRIDSVTMRQEDGFLFIDVVGEGFLKNMVRVMVGTLVDIGKGRFAPDHIAWLLQNRDRKKAGVTAPACGLCLMKVFYPPDGRDEDESIFQPAAF</sequence>
<protein>
    <recommendedName>
        <fullName evidence="4">tRNA pseudouridine synthase A</fullName>
        <ecNumber evidence="4">5.4.99.12</ecNumber>
    </recommendedName>
    <alternativeName>
        <fullName evidence="4">tRNA pseudouridine(38-40) synthase</fullName>
    </alternativeName>
    <alternativeName>
        <fullName evidence="4">tRNA pseudouridylate synthase I</fullName>
    </alternativeName>
    <alternativeName>
        <fullName evidence="4">tRNA-uridine isomerase I</fullName>
    </alternativeName>
</protein>